<protein>
    <submittedName>
        <fullName evidence="1">Uncharacterized protein</fullName>
    </submittedName>
</protein>
<evidence type="ECO:0000313" key="2">
    <source>
        <dbReference type="Proteomes" id="UP000016801"/>
    </source>
</evidence>
<dbReference type="HOGENOM" id="CLU_2333461_0_0_1"/>
<dbReference type="EMBL" id="CAGA01000006">
    <property type="protein sequence ID" value="CCE27870.1"/>
    <property type="molecule type" value="Genomic_DNA"/>
</dbReference>
<proteinExistence type="predicted"/>
<dbReference type="Proteomes" id="UP000016801">
    <property type="component" value="Unassembled WGS sequence"/>
</dbReference>
<gene>
    <name evidence="1" type="ORF">CPUR_01344</name>
</gene>
<dbReference type="AlphaFoldDB" id="M1W2R7"/>
<reference evidence="1 2" key="1">
    <citation type="journal article" date="2013" name="PLoS Genet.">
        <title>Plant-symbiotic fungi as chemical engineers: Multi-genome analysis of the Clavicipitaceae reveals dynamics of alkaloid loci.</title>
        <authorList>
            <person name="Schardl C.L."/>
            <person name="Young C.A."/>
            <person name="Hesse U."/>
            <person name="Amyotte S.G."/>
            <person name="Andreeva K."/>
            <person name="Calie P.J."/>
            <person name="Fleetwood D.J."/>
            <person name="Haws D.C."/>
            <person name="Moore N."/>
            <person name="Oeser B."/>
            <person name="Panaccione D.G."/>
            <person name="Schweri K.K."/>
            <person name="Voisey C.R."/>
            <person name="Farman M.L."/>
            <person name="Jaromczyk J.W."/>
            <person name="Roe B.A."/>
            <person name="O'Sullivan D.M."/>
            <person name="Scott B."/>
            <person name="Tudzynski P."/>
            <person name="An Z."/>
            <person name="Arnaoudova E.G."/>
            <person name="Bullock C.T."/>
            <person name="Charlton N.D."/>
            <person name="Chen L."/>
            <person name="Cox M."/>
            <person name="Dinkins R.D."/>
            <person name="Florea S."/>
            <person name="Glenn A.E."/>
            <person name="Gordon A."/>
            <person name="Gueldener U."/>
            <person name="Harris D.R."/>
            <person name="Hollin W."/>
            <person name="Jaromczyk J."/>
            <person name="Johnson R.D."/>
            <person name="Khan A.K."/>
            <person name="Leistner E."/>
            <person name="Leuchtmann A."/>
            <person name="Li C."/>
            <person name="Liu J."/>
            <person name="Liu J."/>
            <person name="Liu M."/>
            <person name="Mace W."/>
            <person name="Machado C."/>
            <person name="Nagabhyru P."/>
            <person name="Pan J."/>
            <person name="Schmid J."/>
            <person name="Sugawara K."/>
            <person name="Steiner U."/>
            <person name="Takach J.E."/>
            <person name="Tanaka E."/>
            <person name="Webb J.S."/>
            <person name="Wilson E.V."/>
            <person name="Wiseman J.L."/>
            <person name="Yoshida R."/>
            <person name="Zeng Z."/>
        </authorList>
    </citation>
    <scope>NUCLEOTIDE SEQUENCE [LARGE SCALE GENOMIC DNA]</scope>
    <source>
        <strain evidence="1 2">20.1</strain>
    </source>
</reference>
<name>M1W2R7_CLAP2</name>
<accession>M1W2R7</accession>
<organism evidence="1 2">
    <name type="scientific">Claviceps purpurea (strain 20.1)</name>
    <name type="common">Ergot fungus</name>
    <name type="synonym">Sphacelia segetum</name>
    <dbReference type="NCBI Taxonomy" id="1111077"/>
    <lineage>
        <taxon>Eukaryota</taxon>
        <taxon>Fungi</taxon>
        <taxon>Dikarya</taxon>
        <taxon>Ascomycota</taxon>
        <taxon>Pezizomycotina</taxon>
        <taxon>Sordariomycetes</taxon>
        <taxon>Hypocreomycetidae</taxon>
        <taxon>Hypocreales</taxon>
        <taxon>Clavicipitaceae</taxon>
        <taxon>Claviceps</taxon>
    </lineage>
</organism>
<keyword evidence="2" id="KW-1185">Reference proteome</keyword>
<sequence>MTYSHLDINGRRDRVFGYVIRDLHYDRFLGKGWAKANHFVYNAGKCEECKRSRCYPLPFIRKTLGELAKTGRYMKLGVHAAFYHMPIAEGEECKGSFE</sequence>
<dbReference type="VEuPathDB" id="FungiDB:CPUR_01344"/>
<evidence type="ECO:0000313" key="1">
    <source>
        <dbReference type="EMBL" id="CCE27870.1"/>
    </source>
</evidence>
<comment type="caution">
    <text evidence="1">The sequence shown here is derived from an EMBL/GenBank/DDBJ whole genome shotgun (WGS) entry which is preliminary data.</text>
</comment>